<sequence length="622" mass="69437">MVNKLKTLFDSILILTLLFIAFIVLTKPARADNIIFQDDFNNNIIGNEWVIKNYNLANEGSYGEQHPLTIIESGEYLTIEGNGSDDSDWYGRSLITQQTISTDGAITILSKVKITGNNGYAVHLTIEFDAKNRIVASVGQILGENKAAHLALDENSFIRLAAPELLYNFNDDTEINLKLIFNPLSKQTSFYIGNLLIAEDDYYDGLINNPHVGLASSVRFGENSSIVSTFDNFKVYTTGDSTNNLNVPDVKQYDSSWGTLEYDHANNWFPSNPSITRWGCALTSATMVLNYHGHDTDTKRLNEWLKSQKDGYTRNGGVMWPAISRWTKTNGQEKPILEFSYHNPSNAFIANEIENSLPPILKMQKANGNTHFLVAKGKNGTDFNINDPASNSDVFNLLSQAKVKWGDNVKVGRFKPSTTDLSYIVLMIDKGFEIKVSSPSGNLIEEGYQTEGPIVAADDENVNSGESLNTFYLPKPENGVYEIQVDGEGIYQLDYYLYDQEGNVKLGNSFGTIGTGDTDVLAVDFNKDNFDNSVIPEVTFNSLLGFWDDVHQEDKITNHGFYNSIKQIIENALKNKDKGNGFASQVLLKVVLQKVKLFTPQFISEDASIYFQKQIEILLSSL</sequence>
<comment type="caution">
    <text evidence="2">The sequence shown here is derived from an EMBL/GenBank/DDBJ whole genome shotgun (WGS) entry which is preliminary data.</text>
</comment>
<organism evidence="2 3">
    <name type="scientific">Candidatus Woesebacteria bacterium GW2011_GWB1_38_8</name>
    <dbReference type="NCBI Taxonomy" id="1618570"/>
    <lineage>
        <taxon>Bacteria</taxon>
        <taxon>Candidatus Woeseibacteriota</taxon>
    </lineage>
</organism>
<dbReference type="AlphaFoldDB" id="A0A0G0LCZ1"/>
<name>A0A0G0LCZ1_9BACT</name>
<dbReference type="STRING" id="1618570.UT08_C0004G0077"/>
<gene>
    <name evidence="2" type="ORF">UT08_C0004G0077</name>
</gene>
<proteinExistence type="predicted"/>
<reference evidence="2 3" key="1">
    <citation type="journal article" date="2015" name="Nature">
        <title>rRNA introns, odd ribosomes, and small enigmatic genomes across a large radiation of phyla.</title>
        <authorList>
            <person name="Brown C.T."/>
            <person name="Hug L.A."/>
            <person name="Thomas B.C."/>
            <person name="Sharon I."/>
            <person name="Castelle C.J."/>
            <person name="Singh A."/>
            <person name="Wilkins M.J."/>
            <person name="Williams K.H."/>
            <person name="Banfield J.F."/>
        </authorList>
    </citation>
    <scope>NUCLEOTIDE SEQUENCE [LARGE SCALE GENOMIC DNA]</scope>
</reference>
<evidence type="ECO:0000313" key="2">
    <source>
        <dbReference type="EMBL" id="KKQ85765.1"/>
    </source>
</evidence>
<evidence type="ECO:0000313" key="3">
    <source>
        <dbReference type="Proteomes" id="UP000034081"/>
    </source>
</evidence>
<evidence type="ECO:0000259" key="1">
    <source>
        <dbReference type="Pfam" id="PF13529"/>
    </source>
</evidence>
<dbReference type="Pfam" id="PF13529">
    <property type="entry name" value="Peptidase_C39_2"/>
    <property type="match status" value="1"/>
</dbReference>
<accession>A0A0G0LCZ1</accession>
<dbReference type="Gene3D" id="3.90.70.10">
    <property type="entry name" value="Cysteine proteinases"/>
    <property type="match status" value="1"/>
</dbReference>
<dbReference type="InterPro" id="IPR039564">
    <property type="entry name" value="Peptidase_C39-like"/>
</dbReference>
<dbReference type="EMBL" id="LBVL01000004">
    <property type="protein sequence ID" value="KKQ85765.1"/>
    <property type="molecule type" value="Genomic_DNA"/>
</dbReference>
<dbReference type="Proteomes" id="UP000034081">
    <property type="component" value="Unassembled WGS sequence"/>
</dbReference>
<protein>
    <recommendedName>
        <fullName evidence="1">Peptidase C39-like domain-containing protein</fullName>
    </recommendedName>
</protein>
<feature type="domain" description="Peptidase C39-like" evidence="1">
    <location>
        <begin position="246"/>
        <end position="389"/>
    </location>
</feature>